<evidence type="ECO:0000313" key="1">
    <source>
        <dbReference type="EMBL" id="SVC04701.1"/>
    </source>
</evidence>
<proteinExistence type="predicted"/>
<dbReference type="AlphaFoldDB" id="A0A382J1J0"/>
<sequence>MDFELINPKEHKQLFLDNHVIESMKGVKKSLHQPQKWGPVIKSGYQSRISPQWNTEKKIWEWWYMGENIHYTTSTDGEYWEKPSLGLYEWNGSKDNNIVCDPEGDGHQRPFHIIR</sequence>
<name>A0A382J1J0_9ZZZZ</name>
<dbReference type="EMBL" id="UINC01070502">
    <property type="protein sequence ID" value="SVC04701.1"/>
    <property type="molecule type" value="Genomic_DNA"/>
</dbReference>
<organism evidence="1">
    <name type="scientific">marine metagenome</name>
    <dbReference type="NCBI Taxonomy" id="408172"/>
    <lineage>
        <taxon>unclassified sequences</taxon>
        <taxon>metagenomes</taxon>
        <taxon>ecological metagenomes</taxon>
    </lineage>
</organism>
<evidence type="ECO:0008006" key="2">
    <source>
        <dbReference type="Google" id="ProtNLM"/>
    </source>
</evidence>
<gene>
    <name evidence="1" type="ORF">METZ01_LOCUS257555</name>
</gene>
<accession>A0A382J1J0</accession>
<protein>
    <recommendedName>
        <fullName evidence="2">Glycosyl hydrolase family 32 N-terminal domain-containing protein</fullName>
    </recommendedName>
</protein>
<feature type="non-terminal residue" evidence="1">
    <location>
        <position position="115"/>
    </location>
</feature>
<reference evidence="1" key="1">
    <citation type="submission" date="2018-05" db="EMBL/GenBank/DDBJ databases">
        <authorList>
            <person name="Lanie J.A."/>
            <person name="Ng W.-L."/>
            <person name="Kazmierczak K.M."/>
            <person name="Andrzejewski T.M."/>
            <person name="Davidsen T.M."/>
            <person name="Wayne K.J."/>
            <person name="Tettelin H."/>
            <person name="Glass J.I."/>
            <person name="Rusch D."/>
            <person name="Podicherti R."/>
            <person name="Tsui H.-C.T."/>
            <person name="Winkler M.E."/>
        </authorList>
    </citation>
    <scope>NUCLEOTIDE SEQUENCE</scope>
</reference>